<protein>
    <submittedName>
        <fullName evidence="1">Uncharacterized protein</fullName>
    </submittedName>
</protein>
<organism evidence="1 2">
    <name type="scientific">Escherichia coli ISC7</name>
    <dbReference type="NCBI Taxonomy" id="1432555"/>
    <lineage>
        <taxon>Bacteria</taxon>
        <taxon>Pseudomonadati</taxon>
        <taxon>Pseudomonadota</taxon>
        <taxon>Gammaproteobacteria</taxon>
        <taxon>Enterobacterales</taxon>
        <taxon>Enterobacteriaceae</taxon>
        <taxon>Escherichia</taxon>
    </lineage>
</organism>
<dbReference type="EMBL" id="CBWN010000058">
    <property type="protein sequence ID" value="CDL26447.1"/>
    <property type="molecule type" value="Genomic_DNA"/>
</dbReference>
<evidence type="ECO:0000313" key="2">
    <source>
        <dbReference type="Proteomes" id="UP000019199"/>
    </source>
</evidence>
<proteinExistence type="predicted"/>
<evidence type="ECO:0000313" key="1">
    <source>
        <dbReference type="EMBL" id="CDL26447.1"/>
    </source>
</evidence>
<name>W1F064_ECOLX</name>
<reference evidence="1 2" key="1">
    <citation type="submission" date="2013-10" db="EMBL/GenBank/DDBJ databases">
        <title>Antibiotic resistance diversity of beta-lactamase producers in the General Hospital Vienna.</title>
        <authorList>
            <person name="Barisic I."/>
            <person name="Mitteregger D."/>
            <person name="Hirschl A.M."/>
            <person name="Noehammer C."/>
            <person name="Wiesinger-Mayr H."/>
        </authorList>
    </citation>
    <scope>NUCLEOTIDE SEQUENCE [LARGE SCALE GENOMIC DNA]</scope>
    <source>
        <strain evidence="1 2">ISC7</strain>
    </source>
</reference>
<dbReference type="AlphaFoldDB" id="W1F064"/>
<sequence>MRNYLFRLKEMQTTSIKKSDTGSIKCFMYQYIKSDLV</sequence>
<comment type="caution">
    <text evidence="1">The sequence shown here is derived from an EMBL/GenBank/DDBJ whole genome shotgun (WGS) entry which is preliminary data.</text>
</comment>
<dbReference type="Proteomes" id="UP000019199">
    <property type="component" value="Unassembled WGS sequence"/>
</dbReference>
<accession>W1F064</accession>